<keyword evidence="3" id="KW-1185">Reference proteome</keyword>
<dbReference type="GeneID" id="25267711"/>
<dbReference type="AlphaFoldDB" id="A0A066VA88"/>
<evidence type="ECO:0000313" key="3">
    <source>
        <dbReference type="Proteomes" id="UP000027361"/>
    </source>
</evidence>
<dbReference type="RefSeq" id="XP_013239844.1">
    <property type="nucleotide sequence ID" value="XM_013384390.1"/>
</dbReference>
<dbReference type="InParanoid" id="A0A066VA88"/>
<accession>A0A066VA88</accession>
<dbReference type="Proteomes" id="UP000027361">
    <property type="component" value="Unassembled WGS sequence"/>
</dbReference>
<dbReference type="Pfam" id="PF14617">
    <property type="entry name" value="CMS1"/>
    <property type="match status" value="1"/>
</dbReference>
<protein>
    <submittedName>
        <fullName evidence="2">Uncharacterized protein</fullName>
    </submittedName>
</protein>
<dbReference type="OrthoDB" id="1929311at2759"/>
<feature type="region of interest" description="Disordered" evidence="1">
    <location>
        <begin position="94"/>
        <end position="143"/>
    </location>
</feature>
<dbReference type="PANTHER" id="PTHR24030">
    <property type="entry name" value="PROTEIN CMSS1"/>
    <property type="match status" value="1"/>
</dbReference>
<gene>
    <name evidence="2" type="ORF">K437DRAFT_68327</name>
</gene>
<proteinExistence type="predicted"/>
<dbReference type="HOGENOM" id="CLU_1082532_0_0_1"/>
<dbReference type="EMBL" id="JMSN01000199">
    <property type="protein sequence ID" value="KDN35679.1"/>
    <property type="molecule type" value="Genomic_DNA"/>
</dbReference>
<name>A0A066VA88_TILAU</name>
<evidence type="ECO:0000256" key="1">
    <source>
        <dbReference type="SAM" id="MobiDB-lite"/>
    </source>
</evidence>
<comment type="caution">
    <text evidence="2">The sequence shown here is derived from an EMBL/GenBank/DDBJ whole genome shotgun (WGS) entry which is preliminary data.</text>
</comment>
<sequence length="257" mass="27898">MIRVFNLKSSSVNPITPITLESAFVNVADLFEERKLEDFEPMCSTAVPSLRKTLDDPKAKCRVERGRPALLCITGNAMRAADLARGLRALLPKSDSPQTAKASAKLKKSGGKVMDGRRNVAEKGTDAREPGKGDDETAEGSAAQPWPTVAKLFARHFKLAEQVAFLSTHISPLAVGTPARVADLLKHEAAPAAAETCAAAALSLAELELLVIDASWKDAKERTVVDGLETRGELFKLLNRDVIKERIKDKRCKLLLF</sequence>
<dbReference type="GO" id="GO:0005634">
    <property type="term" value="C:nucleus"/>
    <property type="evidence" value="ECO:0007669"/>
    <property type="project" value="TreeGrafter"/>
</dbReference>
<reference evidence="2 3" key="1">
    <citation type="submission" date="2014-05" db="EMBL/GenBank/DDBJ databases">
        <title>Draft genome sequence of a rare smut relative, Tilletiaria anomala UBC 951.</title>
        <authorList>
            <consortium name="DOE Joint Genome Institute"/>
            <person name="Toome M."/>
            <person name="Kuo A."/>
            <person name="Henrissat B."/>
            <person name="Lipzen A."/>
            <person name="Tritt A."/>
            <person name="Yoshinaga Y."/>
            <person name="Zane M."/>
            <person name="Barry K."/>
            <person name="Grigoriev I.V."/>
            <person name="Spatafora J.W."/>
            <person name="Aimea M.C."/>
        </authorList>
    </citation>
    <scope>NUCLEOTIDE SEQUENCE [LARGE SCALE GENOMIC DNA]</scope>
    <source>
        <strain evidence="2 3">UBC 951</strain>
    </source>
</reference>
<dbReference type="GO" id="GO:0030686">
    <property type="term" value="C:90S preribosome"/>
    <property type="evidence" value="ECO:0007669"/>
    <property type="project" value="TreeGrafter"/>
</dbReference>
<evidence type="ECO:0000313" key="2">
    <source>
        <dbReference type="EMBL" id="KDN35679.1"/>
    </source>
</evidence>
<dbReference type="OMA" id="AKCRVER"/>
<organism evidence="2 3">
    <name type="scientific">Tilletiaria anomala (strain ATCC 24038 / CBS 436.72 / UBC 951)</name>
    <dbReference type="NCBI Taxonomy" id="1037660"/>
    <lineage>
        <taxon>Eukaryota</taxon>
        <taxon>Fungi</taxon>
        <taxon>Dikarya</taxon>
        <taxon>Basidiomycota</taxon>
        <taxon>Ustilaginomycotina</taxon>
        <taxon>Exobasidiomycetes</taxon>
        <taxon>Georgefischeriales</taxon>
        <taxon>Tilletiariaceae</taxon>
        <taxon>Tilletiaria</taxon>
    </lineage>
</organism>
<dbReference type="PANTHER" id="PTHR24030:SF0">
    <property type="entry name" value="PROTEIN CMSS1"/>
    <property type="match status" value="1"/>
</dbReference>
<dbReference type="InterPro" id="IPR032704">
    <property type="entry name" value="Cms1"/>
</dbReference>
<feature type="compositionally biased region" description="Basic and acidic residues" evidence="1">
    <location>
        <begin position="114"/>
        <end position="135"/>
    </location>
</feature>
<dbReference type="STRING" id="1037660.A0A066VA88"/>